<feature type="compositionally biased region" description="Low complexity" evidence="1">
    <location>
        <begin position="45"/>
        <end position="55"/>
    </location>
</feature>
<dbReference type="AlphaFoldDB" id="A0A4C1V1P8"/>
<accession>A0A4C1V1P8</accession>
<proteinExistence type="predicted"/>
<dbReference type="EMBL" id="BGZK01000264">
    <property type="protein sequence ID" value="GBP32728.1"/>
    <property type="molecule type" value="Genomic_DNA"/>
</dbReference>
<organism evidence="2 3">
    <name type="scientific">Eumeta variegata</name>
    <name type="common">Bagworm moth</name>
    <name type="synonym">Eumeta japonica</name>
    <dbReference type="NCBI Taxonomy" id="151549"/>
    <lineage>
        <taxon>Eukaryota</taxon>
        <taxon>Metazoa</taxon>
        <taxon>Ecdysozoa</taxon>
        <taxon>Arthropoda</taxon>
        <taxon>Hexapoda</taxon>
        <taxon>Insecta</taxon>
        <taxon>Pterygota</taxon>
        <taxon>Neoptera</taxon>
        <taxon>Endopterygota</taxon>
        <taxon>Lepidoptera</taxon>
        <taxon>Glossata</taxon>
        <taxon>Ditrysia</taxon>
        <taxon>Tineoidea</taxon>
        <taxon>Psychidae</taxon>
        <taxon>Oiketicinae</taxon>
        <taxon>Eumeta</taxon>
    </lineage>
</organism>
<name>A0A4C1V1P8_EUMVA</name>
<feature type="region of interest" description="Disordered" evidence="1">
    <location>
        <begin position="45"/>
        <end position="72"/>
    </location>
</feature>
<reference evidence="2 3" key="1">
    <citation type="journal article" date="2019" name="Commun. Biol.">
        <title>The bagworm genome reveals a unique fibroin gene that provides high tensile strength.</title>
        <authorList>
            <person name="Kono N."/>
            <person name="Nakamura H."/>
            <person name="Ohtoshi R."/>
            <person name="Tomita M."/>
            <person name="Numata K."/>
            <person name="Arakawa K."/>
        </authorList>
    </citation>
    <scope>NUCLEOTIDE SEQUENCE [LARGE SCALE GENOMIC DNA]</scope>
</reference>
<protein>
    <submittedName>
        <fullName evidence="2">Uncharacterized protein</fullName>
    </submittedName>
</protein>
<sequence length="72" mass="8286">MSMVRHALGQFFFYHIARTRKDLSHVDLIDELRISQGKNFAISRRAAAGPGAADPNTRDYAYLARPRPERER</sequence>
<comment type="caution">
    <text evidence="2">The sequence shown here is derived from an EMBL/GenBank/DDBJ whole genome shotgun (WGS) entry which is preliminary data.</text>
</comment>
<keyword evidence="3" id="KW-1185">Reference proteome</keyword>
<dbReference type="Proteomes" id="UP000299102">
    <property type="component" value="Unassembled WGS sequence"/>
</dbReference>
<evidence type="ECO:0000313" key="2">
    <source>
        <dbReference type="EMBL" id="GBP32728.1"/>
    </source>
</evidence>
<evidence type="ECO:0000313" key="3">
    <source>
        <dbReference type="Proteomes" id="UP000299102"/>
    </source>
</evidence>
<gene>
    <name evidence="2" type="ORF">EVAR_18880_1</name>
</gene>
<evidence type="ECO:0000256" key="1">
    <source>
        <dbReference type="SAM" id="MobiDB-lite"/>
    </source>
</evidence>